<evidence type="ECO:0000256" key="1">
    <source>
        <dbReference type="SAM" id="Phobius"/>
    </source>
</evidence>
<proteinExistence type="predicted"/>
<feature type="transmembrane region" description="Helical" evidence="1">
    <location>
        <begin position="103"/>
        <end position="128"/>
    </location>
</feature>
<dbReference type="OrthoDB" id="2062468at2"/>
<keyword evidence="3" id="KW-1185">Reference proteome</keyword>
<protein>
    <submittedName>
        <fullName evidence="2">Uncharacterized protein</fullName>
    </submittedName>
</protein>
<feature type="transmembrane region" description="Helical" evidence="1">
    <location>
        <begin position="79"/>
        <end position="97"/>
    </location>
</feature>
<evidence type="ECO:0000313" key="3">
    <source>
        <dbReference type="Proteomes" id="UP000070394"/>
    </source>
</evidence>
<keyword evidence="1" id="KW-1133">Transmembrane helix</keyword>
<keyword evidence="1" id="KW-0812">Transmembrane</keyword>
<keyword evidence="1" id="KW-0472">Membrane</keyword>
<evidence type="ECO:0000313" key="2">
    <source>
        <dbReference type="EMBL" id="KXB55789.1"/>
    </source>
</evidence>
<organism evidence="2 3">
    <name type="scientific">Lachnoanaerobaculum saburreum</name>
    <dbReference type="NCBI Taxonomy" id="467210"/>
    <lineage>
        <taxon>Bacteria</taxon>
        <taxon>Bacillati</taxon>
        <taxon>Bacillota</taxon>
        <taxon>Clostridia</taxon>
        <taxon>Lachnospirales</taxon>
        <taxon>Lachnospiraceae</taxon>
        <taxon>Lachnoanaerobaculum</taxon>
    </lineage>
</organism>
<accession>A0A133ZK21</accession>
<dbReference type="AlphaFoldDB" id="A0A133ZK21"/>
<dbReference type="EMBL" id="LSDA01000108">
    <property type="protein sequence ID" value="KXB55789.1"/>
    <property type="molecule type" value="Genomic_DNA"/>
</dbReference>
<gene>
    <name evidence="2" type="ORF">HMPREF1866_02011</name>
</gene>
<reference evidence="3" key="1">
    <citation type="submission" date="2016-01" db="EMBL/GenBank/DDBJ databases">
        <authorList>
            <person name="Mitreva M."/>
            <person name="Pepin K.H."/>
            <person name="Mihindukulasuriya K.A."/>
            <person name="Fulton R."/>
            <person name="Fronick C."/>
            <person name="O'Laughlin M."/>
            <person name="Miner T."/>
            <person name="Herter B."/>
            <person name="Rosa B.A."/>
            <person name="Cordes M."/>
            <person name="Tomlinson C."/>
            <person name="Wollam A."/>
            <person name="Palsikar V.B."/>
            <person name="Mardis E.R."/>
            <person name="Wilson R.K."/>
        </authorList>
    </citation>
    <scope>NUCLEOTIDE SEQUENCE [LARGE SCALE GENOMIC DNA]</scope>
    <source>
        <strain evidence="3">DNF00896</strain>
    </source>
</reference>
<sequence>MFMISFTINGSCITNRTTTEIWKMFDKLSFMKSLKGKKFQMILQGKKSGFKHIGLCYVKGSIEEQDNVCKIEYTIFPEFICVVLFILYIFVCIYKLYIDAISVFSGALSCGAIISVILMLLPAILILLESRSQQNVCKERLQYLLSEGKTIILL</sequence>
<dbReference type="STRING" id="467210.HMPREF1866_02011"/>
<dbReference type="PATRIC" id="fig|467210.3.peg.1989"/>
<dbReference type="RefSeq" id="WP_060931670.1">
    <property type="nucleotide sequence ID" value="NZ_KQ959838.1"/>
</dbReference>
<dbReference type="Proteomes" id="UP000070394">
    <property type="component" value="Unassembled WGS sequence"/>
</dbReference>
<comment type="caution">
    <text evidence="2">The sequence shown here is derived from an EMBL/GenBank/DDBJ whole genome shotgun (WGS) entry which is preliminary data.</text>
</comment>
<name>A0A133ZK21_9FIRM</name>